<evidence type="ECO:0000256" key="3">
    <source>
        <dbReference type="ARBA" id="ARBA00022801"/>
    </source>
</evidence>
<dbReference type="InterPro" id="IPR022398">
    <property type="entry name" value="Peptidase_S8_His-AS"/>
</dbReference>
<dbReference type="InterPro" id="IPR015500">
    <property type="entry name" value="Peptidase_S8_subtilisin-rel"/>
</dbReference>
<dbReference type="EMBL" id="SZWF01000029">
    <property type="protein sequence ID" value="KAA9393081.1"/>
    <property type="molecule type" value="Genomic_DNA"/>
</dbReference>
<dbReference type="PANTHER" id="PTHR43806">
    <property type="entry name" value="PEPTIDASE S8"/>
    <property type="match status" value="1"/>
</dbReference>
<comment type="caution">
    <text evidence="9">The sequence shown here is derived from an EMBL/GenBank/DDBJ whole genome shotgun (WGS) entry which is preliminary data.</text>
</comment>
<proteinExistence type="inferred from homology"/>
<feature type="compositionally biased region" description="Basic and acidic residues" evidence="7">
    <location>
        <begin position="262"/>
        <end position="274"/>
    </location>
</feature>
<evidence type="ECO:0000313" key="10">
    <source>
        <dbReference type="Proteomes" id="UP000325957"/>
    </source>
</evidence>
<protein>
    <recommendedName>
        <fullName evidence="8">SLH domain-containing protein</fullName>
    </recommendedName>
</protein>
<evidence type="ECO:0000256" key="5">
    <source>
        <dbReference type="PROSITE-ProRule" id="PRU01240"/>
    </source>
</evidence>
<feature type="domain" description="SLH" evidence="8">
    <location>
        <begin position="515"/>
        <end position="578"/>
    </location>
</feature>
<evidence type="ECO:0000256" key="4">
    <source>
        <dbReference type="ARBA" id="ARBA00022825"/>
    </source>
</evidence>
<evidence type="ECO:0000256" key="6">
    <source>
        <dbReference type="RuleBase" id="RU003355"/>
    </source>
</evidence>
<evidence type="ECO:0000259" key="8">
    <source>
        <dbReference type="PROSITE" id="PS51272"/>
    </source>
</evidence>
<evidence type="ECO:0000256" key="1">
    <source>
        <dbReference type="ARBA" id="ARBA00011073"/>
    </source>
</evidence>
<dbReference type="Proteomes" id="UP000325957">
    <property type="component" value="Unassembled WGS sequence"/>
</dbReference>
<dbReference type="AlphaFoldDB" id="A0A5J5KW51"/>
<dbReference type="PANTHER" id="PTHR43806:SF11">
    <property type="entry name" value="CEREVISIN-RELATED"/>
    <property type="match status" value="1"/>
</dbReference>
<name>A0A5J5KW51_9MICC</name>
<feature type="compositionally biased region" description="Low complexity" evidence="7">
    <location>
        <begin position="66"/>
        <end position="88"/>
    </location>
</feature>
<dbReference type="InterPro" id="IPR023827">
    <property type="entry name" value="Peptidase_S8_Asp-AS"/>
</dbReference>
<keyword evidence="10" id="KW-1185">Reference proteome</keyword>
<dbReference type="GO" id="GO:0004252">
    <property type="term" value="F:serine-type endopeptidase activity"/>
    <property type="evidence" value="ECO:0007669"/>
    <property type="project" value="UniProtKB-UniRule"/>
</dbReference>
<dbReference type="GO" id="GO:0006508">
    <property type="term" value="P:proteolysis"/>
    <property type="evidence" value="ECO:0007669"/>
    <property type="project" value="UniProtKB-KW"/>
</dbReference>
<sequence length="595" mass="61454">MHSSARTVAAVPTRSRPHRRRTLPALGLAVVLLIAPLAGVVPAAANEEPADGAQAGGAAGVEAVDTGAETEGEAPAAADAAAGDSAATDVPAPGAPEDIPDETPRLMVKFAEPATDKAFKEAVVADAAEAAGVSDSPEQAVPETPEQINSLDDGTDVLAFDEPLDAYEQTEVVAELEADPRVEYAEPDRLAVAAAATNDPLLGSQFNLLGRNVPAAWSRGTGRGQVIAVVDTGIASHPDVNGKLVQGRDMVSNWANNFSIDGDGRDSDPTDPGDRPGTSGCYATWHGTHVAGVAAASTNNGIGVAGVARDARIMPVRVLGSCTLGYESDIAAGIRWAAGAQVDGSTAPTRATVINMSLNLIGSCSTTMQGAIDFAYNRNIPVVVSAGNANRDASNYPPANCARTIVVGAADHLGNRAGYSNFGPGVDVLAPGGTASVPIISTMNTGSTTYGSPNYAYKYGTSMAAPFVAGTVAMMREANPSLSVDQIERTLKSTSSGQLGTLQVAPHQAVGAVARSGPFRDVSPSNQFAREITWVKDRGYLNGWPDGTFRPVQPIDRDAMAAVAYRLAGSPAYTPPATSRFPDIRRGQQFYREIH</sequence>
<accession>A0A5J5KW51</accession>
<dbReference type="InterPro" id="IPR050131">
    <property type="entry name" value="Peptidase_S8_subtilisin-like"/>
</dbReference>
<dbReference type="PROSITE" id="PS51272">
    <property type="entry name" value="SLH"/>
    <property type="match status" value="1"/>
</dbReference>
<feature type="active site" description="Charge relay system" evidence="5">
    <location>
        <position position="462"/>
    </location>
</feature>
<feature type="active site" description="Charge relay system" evidence="5">
    <location>
        <position position="286"/>
    </location>
</feature>
<keyword evidence="3 5" id="KW-0378">Hydrolase</keyword>
<dbReference type="PRINTS" id="PR00723">
    <property type="entry name" value="SUBTILISIN"/>
</dbReference>
<feature type="region of interest" description="Disordered" evidence="7">
    <location>
        <begin position="259"/>
        <end position="279"/>
    </location>
</feature>
<dbReference type="PROSITE" id="PS51892">
    <property type="entry name" value="SUBTILASE"/>
    <property type="match status" value="1"/>
</dbReference>
<evidence type="ECO:0000256" key="7">
    <source>
        <dbReference type="SAM" id="MobiDB-lite"/>
    </source>
</evidence>
<dbReference type="Gene3D" id="3.40.50.200">
    <property type="entry name" value="Peptidase S8/S53 domain"/>
    <property type="match status" value="1"/>
</dbReference>
<dbReference type="InterPro" id="IPR036852">
    <property type="entry name" value="Peptidase_S8/S53_dom_sf"/>
</dbReference>
<gene>
    <name evidence="9" type="ORF">FCK90_13970</name>
</gene>
<dbReference type="PROSITE" id="PS00137">
    <property type="entry name" value="SUBTILASE_HIS"/>
    <property type="match status" value="1"/>
</dbReference>
<dbReference type="InterPro" id="IPR000209">
    <property type="entry name" value="Peptidase_S8/S53_dom"/>
</dbReference>
<dbReference type="InterPro" id="IPR001119">
    <property type="entry name" value="SLH_dom"/>
</dbReference>
<dbReference type="Pfam" id="PF00082">
    <property type="entry name" value="Peptidase_S8"/>
    <property type="match status" value="1"/>
</dbReference>
<evidence type="ECO:0000256" key="2">
    <source>
        <dbReference type="ARBA" id="ARBA00022670"/>
    </source>
</evidence>
<dbReference type="PROSITE" id="PS00138">
    <property type="entry name" value="SUBTILASE_SER"/>
    <property type="match status" value="1"/>
</dbReference>
<evidence type="ECO:0000313" key="9">
    <source>
        <dbReference type="EMBL" id="KAA9393081.1"/>
    </source>
</evidence>
<feature type="non-terminal residue" evidence="9">
    <location>
        <position position="595"/>
    </location>
</feature>
<dbReference type="Pfam" id="PF00395">
    <property type="entry name" value="SLH"/>
    <property type="match status" value="1"/>
</dbReference>
<dbReference type="CDD" id="cd07496">
    <property type="entry name" value="Peptidases_S8_13"/>
    <property type="match status" value="1"/>
</dbReference>
<dbReference type="SUPFAM" id="SSF52743">
    <property type="entry name" value="Subtilisin-like"/>
    <property type="match status" value="1"/>
</dbReference>
<dbReference type="InterPro" id="IPR034176">
    <property type="entry name" value="Peptidases_S8_13"/>
</dbReference>
<dbReference type="PROSITE" id="PS00136">
    <property type="entry name" value="SUBTILASE_ASP"/>
    <property type="match status" value="1"/>
</dbReference>
<feature type="active site" description="Charge relay system" evidence="5">
    <location>
        <position position="231"/>
    </location>
</feature>
<dbReference type="InterPro" id="IPR023828">
    <property type="entry name" value="Peptidase_S8_Ser-AS"/>
</dbReference>
<reference evidence="9 10" key="1">
    <citation type="submission" date="2019-05" db="EMBL/GenBank/DDBJ databases">
        <title>Kocuria coralli sp. nov., a novel actinobacterium isolated from coral reef seawater.</title>
        <authorList>
            <person name="Li J."/>
        </authorList>
    </citation>
    <scope>NUCLEOTIDE SEQUENCE [LARGE SCALE GENOMIC DNA]</scope>
    <source>
        <strain evidence="9 10">SCSIO 13007</strain>
    </source>
</reference>
<keyword evidence="4 5" id="KW-0720">Serine protease</keyword>
<organism evidence="9 10">
    <name type="scientific">Kocuria coralli</name>
    <dbReference type="NCBI Taxonomy" id="1461025"/>
    <lineage>
        <taxon>Bacteria</taxon>
        <taxon>Bacillati</taxon>
        <taxon>Actinomycetota</taxon>
        <taxon>Actinomycetes</taxon>
        <taxon>Micrococcales</taxon>
        <taxon>Micrococcaceae</taxon>
        <taxon>Kocuria</taxon>
    </lineage>
</organism>
<feature type="region of interest" description="Disordered" evidence="7">
    <location>
        <begin position="66"/>
        <end position="102"/>
    </location>
</feature>
<comment type="similarity">
    <text evidence="1 5 6">Belongs to the peptidase S8 family.</text>
</comment>
<keyword evidence="2 5" id="KW-0645">Protease</keyword>